<feature type="transmembrane region" description="Helical" evidence="5">
    <location>
        <begin position="98"/>
        <end position="115"/>
    </location>
</feature>
<dbReference type="EMBL" id="JAZAVJ010000024">
    <property type="protein sequence ID" value="KAK7421220.1"/>
    <property type="molecule type" value="Genomic_DNA"/>
</dbReference>
<evidence type="ECO:0000256" key="1">
    <source>
        <dbReference type="ARBA" id="ARBA00004141"/>
    </source>
</evidence>
<gene>
    <name evidence="6" type="ORF">QQX98_002350</name>
</gene>
<evidence type="ECO:0000256" key="4">
    <source>
        <dbReference type="ARBA" id="ARBA00023136"/>
    </source>
</evidence>
<keyword evidence="7" id="KW-1185">Reference proteome</keyword>
<feature type="transmembrane region" description="Helical" evidence="5">
    <location>
        <begin position="60"/>
        <end position="78"/>
    </location>
</feature>
<accession>A0ABR1HK06</accession>
<evidence type="ECO:0000256" key="3">
    <source>
        <dbReference type="ARBA" id="ARBA00022989"/>
    </source>
</evidence>
<comment type="caution">
    <text evidence="6">The sequence shown here is derived from an EMBL/GenBank/DDBJ whole genome shotgun (WGS) entry which is preliminary data.</text>
</comment>
<dbReference type="Gene3D" id="1.20.1250.20">
    <property type="entry name" value="MFS general substrate transporter like domains"/>
    <property type="match status" value="1"/>
</dbReference>
<proteinExistence type="predicted"/>
<organism evidence="6 7">
    <name type="scientific">Neonectria punicea</name>
    <dbReference type="NCBI Taxonomy" id="979145"/>
    <lineage>
        <taxon>Eukaryota</taxon>
        <taxon>Fungi</taxon>
        <taxon>Dikarya</taxon>
        <taxon>Ascomycota</taxon>
        <taxon>Pezizomycotina</taxon>
        <taxon>Sordariomycetes</taxon>
        <taxon>Hypocreomycetidae</taxon>
        <taxon>Hypocreales</taxon>
        <taxon>Nectriaceae</taxon>
        <taxon>Neonectria</taxon>
    </lineage>
</organism>
<keyword evidence="3 5" id="KW-1133">Transmembrane helix</keyword>
<evidence type="ECO:0000313" key="6">
    <source>
        <dbReference type="EMBL" id="KAK7421220.1"/>
    </source>
</evidence>
<evidence type="ECO:0008006" key="8">
    <source>
        <dbReference type="Google" id="ProtNLM"/>
    </source>
</evidence>
<dbReference type="PANTHER" id="PTHR48022">
    <property type="entry name" value="PLASTIDIC GLUCOSE TRANSPORTER 4"/>
    <property type="match status" value="1"/>
</dbReference>
<dbReference type="InterPro" id="IPR050360">
    <property type="entry name" value="MFS_Sugar_Transporters"/>
</dbReference>
<evidence type="ECO:0000256" key="5">
    <source>
        <dbReference type="SAM" id="Phobius"/>
    </source>
</evidence>
<name>A0ABR1HK06_9HYPO</name>
<dbReference type="PANTHER" id="PTHR48022:SF5">
    <property type="entry name" value="ALPHA-GLUCOSIDES PERMEASE MPH2-RELATED"/>
    <property type="match status" value="1"/>
</dbReference>
<feature type="transmembrane region" description="Helical" evidence="5">
    <location>
        <begin position="190"/>
        <end position="208"/>
    </location>
</feature>
<keyword evidence="4 5" id="KW-0472">Membrane</keyword>
<sequence length="288" mass="31810">MEEAKQALLQLTSRRVTSVNFSVEDQVALIKNTDDLEKSESAGTNYWHCFMGVDLRRTEIASVSYLAQCWCGTALMGYSVQFYERAGLSTDNSFDMNLGQSASGVVGVLLSWALMGRFGRRNIYLTGIATLLVILVTVGGLGVADPGLPGPPWAIGTLLLLHTFVYNTMVGPVCYAFVAEVPSTRLKIKTIVLARNFSNIAGFFNNTLMPRMLGIHSWNWGAKTGLFWAGFCLIILVWAYFRLPEPKDRTYGEMDVLFQNKVSARKFASTRVDQFSDGAQIEPADSKA</sequence>
<evidence type="ECO:0000313" key="7">
    <source>
        <dbReference type="Proteomes" id="UP001498476"/>
    </source>
</evidence>
<feature type="transmembrane region" description="Helical" evidence="5">
    <location>
        <begin position="153"/>
        <end position="178"/>
    </location>
</feature>
<comment type="subcellular location">
    <subcellularLocation>
        <location evidence="1">Membrane</location>
        <topology evidence="1">Multi-pass membrane protein</topology>
    </subcellularLocation>
</comment>
<reference evidence="6 7" key="1">
    <citation type="journal article" date="2025" name="Microbiol. Resour. Announc.">
        <title>Draft genome sequences for Neonectria magnoliae and Neonectria punicea, canker pathogens of Liriodendron tulipifera and Acer saccharum in West Virginia.</title>
        <authorList>
            <person name="Petronek H.M."/>
            <person name="Kasson M.T."/>
            <person name="Metheny A.M."/>
            <person name="Stauder C.M."/>
            <person name="Lovett B."/>
            <person name="Lynch S.C."/>
            <person name="Garnas J.R."/>
            <person name="Kasson L.R."/>
            <person name="Stajich J.E."/>
        </authorList>
    </citation>
    <scope>NUCLEOTIDE SEQUENCE [LARGE SCALE GENOMIC DNA]</scope>
    <source>
        <strain evidence="6 7">NRRL 64653</strain>
    </source>
</reference>
<feature type="transmembrane region" description="Helical" evidence="5">
    <location>
        <begin position="220"/>
        <end position="241"/>
    </location>
</feature>
<keyword evidence="2 5" id="KW-0812">Transmembrane</keyword>
<dbReference type="Proteomes" id="UP001498476">
    <property type="component" value="Unassembled WGS sequence"/>
</dbReference>
<feature type="transmembrane region" description="Helical" evidence="5">
    <location>
        <begin position="122"/>
        <end position="141"/>
    </location>
</feature>
<evidence type="ECO:0000256" key="2">
    <source>
        <dbReference type="ARBA" id="ARBA00022692"/>
    </source>
</evidence>
<dbReference type="Pfam" id="PF00083">
    <property type="entry name" value="Sugar_tr"/>
    <property type="match status" value="1"/>
</dbReference>
<dbReference type="SUPFAM" id="SSF103473">
    <property type="entry name" value="MFS general substrate transporter"/>
    <property type="match status" value="1"/>
</dbReference>
<dbReference type="InterPro" id="IPR036259">
    <property type="entry name" value="MFS_trans_sf"/>
</dbReference>
<protein>
    <recommendedName>
        <fullName evidence="8">Major facilitator superfamily (MFS) profile domain-containing protein</fullName>
    </recommendedName>
</protein>
<dbReference type="InterPro" id="IPR005828">
    <property type="entry name" value="MFS_sugar_transport-like"/>
</dbReference>